<feature type="compositionally biased region" description="Basic and acidic residues" evidence="2">
    <location>
        <begin position="233"/>
        <end position="243"/>
    </location>
</feature>
<protein>
    <submittedName>
        <fullName evidence="4">Transcript variant X1</fullName>
    </submittedName>
    <submittedName>
        <fullName evidence="3">Transcript variant X2</fullName>
    </submittedName>
</protein>
<evidence type="ECO:0000313" key="3">
    <source>
        <dbReference type="EMBL" id="KAF7213921.1"/>
    </source>
</evidence>
<feature type="compositionally biased region" description="Basic and acidic residues" evidence="2">
    <location>
        <begin position="609"/>
        <end position="631"/>
    </location>
</feature>
<feature type="compositionally biased region" description="Basic and acidic residues" evidence="2">
    <location>
        <begin position="659"/>
        <end position="669"/>
    </location>
</feature>
<sequence>MSPASTAPASHPDRGLDMSLRLGSDYEKNKQKHLQELQLDNKDCVAKIYNFRNCEPQVLEHQGLSLPINERASIKGRLREERKKEYNIFLQEQAQKRRSKRGTPPISSKASQGSPSPFLSTQTNSPPPPLHKEQSASCRDAATLTEGGCCRRQRRWQLRKSEKLNEETSSEEDEEDFDFRYRRRHDKEHKKKKKKTRKPRMNSFKCRAVQDLEEIKTSAPHDPSNTDGILKSHTKETPDEMRTAVRSTSATRKDEAEFATGLIIGAAEDRTVTQMKKEQYKQELLLQMAEQKGNKLKEKRLELKVAATGATDPEKQPERIQQFGAACQQHENLRRDVPHRSGTHLDVARRDCNPRWGDEKPRENTGSNRAPRGCSQVDFGSAFSQQPGNAVPGFRMRKTPGGAPFDYFNQDYHGNVTRTPDVIVPRSAPVLLPVIPDAIHDPYDASHHYGNRNSFDSHPPQNQNNLLYEAEQPGTFDITSQMQPLPVSANEAFPFAAEGLHVDRPNPRRESVLSYQEALKQQIKEREEQKRREEERYAKLEAAMMAYDPWGRGGGGAPIVDQNGDLVSDLRQMHRINNNKMSAANEAEVPFSHRLADSSHPSPSQQLSAKERYKEELKRQIEEQKRRQAEEREKIRIREEKEEEKLAKERARMQQQYEEEQRRQREAQENLRNMMTQEATTPHKAEVKRTSKERVPESAKEEKEKTSHQTYEAQQSLQREPSPPIPTLLLLPSRPSTEINQLSSRAGRSVSAPHVQRATSKVPTLYDGQQEVIRELSALRNCLRKKQNQLELQMNRTAIAHPHLDRRPPRMDAFEFVKDESHPRDSRRAEKQKQSEFNPSKQGGELRVYQQGATRPTEERCERTAPRRERAYEELSTEERGQNHQPPKATNQPGFCDPSRSARLGVPSARFTRRRPVSMETVSTEPWPHSGTSDTVKHVTHRQKPGIRSGALPWLTQRVT</sequence>
<keyword evidence="1" id="KW-0175">Coiled coil</keyword>
<feature type="compositionally biased region" description="Basic and acidic residues" evidence="2">
    <location>
        <begin position="856"/>
        <end position="882"/>
    </location>
</feature>
<evidence type="ECO:0000313" key="4">
    <source>
        <dbReference type="EMBL" id="KAF7213922.1"/>
    </source>
</evidence>
<proteinExistence type="predicted"/>
<dbReference type="EMBL" id="JAAVVJ010000010">
    <property type="protein sequence ID" value="KAF7213922.1"/>
    <property type="molecule type" value="Genomic_DNA"/>
</dbReference>
<feature type="region of interest" description="Disordered" evidence="2">
    <location>
        <begin position="351"/>
        <end position="375"/>
    </location>
</feature>
<dbReference type="AlphaFoldDB" id="A0A9D3BL24"/>
<feature type="compositionally biased region" description="Polar residues" evidence="2">
    <location>
        <begin position="105"/>
        <end position="124"/>
    </location>
</feature>
<feature type="compositionally biased region" description="Basic and acidic residues" evidence="2">
    <location>
        <begin position="818"/>
        <end position="834"/>
    </location>
</feature>
<reference evidence="4" key="1">
    <citation type="submission" date="2020-03" db="EMBL/GenBank/DDBJ databases">
        <title>Intra-Species Differences in Population Size shape Life History and Genome Evolution.</title>
        <authorList>
            <person name="Willemsen D."/>
            <person name="Cui R."/>
            <person name="Valenzano D.R."/>
        </authorList>
    </citation>
    <scope>NUCLEOTIDE SEQUENCE</scope>
    <source>
        <strain evidence="4">GRZ</strain>
        <tissue evidence="4">Whole</tissue>
    </source>
</reference>
<feature type="compositionally biased region" description="Polar residues" evidence="2">
    <location>
        <begin position="708"/>
        <end position="719"/>
    </location>
</feature>
<feature type="region of interest" description="Disordered" evidence="2">
    <location>
        <begin position="213"/>
        <end position="252"/>
    </location>
</feature>
<name>A0A9D3BL24_NOTFU</name>
<feature type="region of interest" description="Disordered" evidence="2">
    <location>
        <begin position="915"/>
        <end position="960"/>
    </location>
</feature>
<feature type="coiled-coil region" evidence="1">
    <location>
        <begin position="512"/>
        <end position="543"/>
    </location>
</feature>
<feature type="compositionally biased region" description="Polar residues" evidence="2">
    <location>
        <begin position="670"/>
        <end position="680"/>
    </location>
</feature>
<comment type="caution">
    <text evidence="4">The sequence shown here is derived from an EMBL/GenBank/DDBJ whole genome shotgun (WGS) entry which is preliminary data.</text>
</comment>
<accession>A0A9D3BL24</accession>
<feature type="region of interest" description="Disordered" evidence="2">
    <location>
        <begin position="643"/>
        <end position="731"/>
    </location>
</feature>
<dbReference type="Proteomes" id="UP000822369">
    <property type="component" value="Chromosome 10"/>
</dbReference>
<feature type="region of interest" description="Disordered" evidence="2">
    <location>
        <begin position="594"/>
        <end position="631"/>
    </location>
</feature>
<feature type="compositionally biased region" description="Polar residues" evidence="2">
    <location>
        <begin position="599"/>
        <end position="608"/>
    </location>
</feature>
<dbReference type="KEGG" id="nfu:107382898"/>
<dbReference type="EMBL" id="JAAVVJ010000010">
    <property type="protein sequence ID" value="KAF7213921.1"/>
    <property type="molecule type" value="Genomic_DNA"/>
</dbReference>
<dbReference type="GO" id="GO:0000922">
    <property type="term" value="C:spindle pole"/>
    <property type="evidence" value="ECO:0007669"/>
    <property type="project" value="InterPro"/>
</dbReference>
<feature type="compositionally biased region" description="Polar residues" evidence="2">
    <location>
        <begin position="920"/>
        <end position="934"/>
    </location>
</feature>
<dbReference type="InterPro" id="IPR026708">
    <property type="entry name" value="CSPP1"/>
</dbReference>
<dbReference type="GO" id="GO:0005874">
    <property type="term" value="C:microtubule"/>
    <property type="evidence" value="ECO:0007669"/>
    <property type="project" value="InterPro"/>
</dbReference>
<dbReference type="PANTHER" id="PTHR21616">
    <property type="entry name" value="CENTROSOME SPINDLE POLE ASSOCIATED PROTEIN"/>
    <property type="match status" value="1"/>
</dbReference>
<feature type="compositionally biased region" description="Basic and acidic residues" evidence="2">
    <location>
        <begin position="643"/>
        <end position="652"/>
    </location>
</feature>
<feature type="region of interest" description="Disordered" evidence="2">
    <location>
        <begin position="1"/>
        <end position="24"/>
    </location>
</feature>
<dbReference type="GO" id="GO:0005813">
    <property type="term" value="C:centrosome"/>
    <property type="evidence" value="ECO:0007669"/>
    <property type="project" value="InterPro"/>
</dbReference>
<dbReference type="GO" id="GO:0032467">
    <property type="term" value="P:positive regulation of cytokinesis"/>
    <property type="evidence" value="ECO:0007669"/>
    <property type="project" value="InterPro"/>
</dbReference>
<evidence type="ECO:0000313" key="5">
    <source>
        <dbReference type="Proteomes" id="UP000822369"/>
    </source>
</evidence>
<feature type="region of interest" description="Disordered" evidence="2">
    <location>
        <begin position="818"/>
        <end position="903"/>
    </location>
</feature>
<evidence type="ECO:0000256" key="1">
    <source>
        <dbReference type="SAM" id="Coils"/>
    </source>
</evidence>
<feature type="compositionally biased region" description="Polar residues" evidence="2">
    <location>
        <begin position="883"/>
        <end position="893"/>
    </location>
</feature>
<feature type="compositionally biased region" description="Basic and acidic residues" evidence="2">
    <location>
        <begin position="351"/>
        <end position="363"/>
    </location>
</feature>
<dbReference type="PANTHER" id="PTHR21616:SF2">
    <property type="entry name" value="CENTROSOME AND SPINDLE POLE-ASSOCIATED PROTEIN 1"/>
    <property type="match status" value="1"/>
</dbReference>
<feature type="compositionally biased region" description="Basic and acidic residues" evidence="2">
    <location>
        <begin position="681"/>
        <end position="707"/>
    </location>
</feature>
<feature type="region of interest" description="Disordered" evidence="2">
    <location>
        <begin position="92"/>
        <end position="138"/>
    </location>
</feature>
<gene>
    <name evidence="4" type="primary">cspp1</name>
    <name evidence="4" type="ORF">G4P62_008250</name>
</gene>
<evidence type="ECO:0000256" key="2">
    <source>
        <dbReference type="SAM" id="MobiDB-lite"/>
    </source>
</evidence>
<organism evidence="4 5">
    <name type="scientific">Nothobranchius furzeri</name>
    <name type="common">Turquoise killifish</name>
    <dbReference type="NCBI Taxonomy" id="105023"/>
    <lineage>
        <taxon>Eukaryota</taxon>
        <taxon>Metazoa</taxon>
        <taxon>Chordata</taxon>
        <taxon>Craniata</taxon>
        <taxon>Vertebrata</taxon>
        <taxon>Euteleostomi</taxon>
        <taxon>Actinopterygii</taxon>
        <taxon>Neopterygii</taxon>
        <taxon>Teleostei</taxon>
        <taxon>Neoteleostei</taxon>
        <taxon>Acanthomorphata</taxon>
        <taxon>Ovalentaria</taxon>
        <taxon>Atherinomorphae</taxon>
        <taxon>Cyprinodontiformes</taxon>
        <taxon>Nothobranchiidae</taxon>
        <taxon>Nothobranchius</taxon>
    </lineage>
</organism>